<dbReference type="GO" id="GO:0005524">
    <property type="term" value="F:ATP binding"/>
    <property type="evidence" value="ECO:0007669"/>
    <property type="project" value="UniProtKB-KW"/>
</dbReference>
<dbReference type="Pfam" id="PF18114">
    <property type="entry name" value="Suv3_N"/>
    <property type="match status" value="1"/>
</dbReference>
<dbReference type="GO" id="GO:0000965">
    <property type="term" value="P:mitochondrial RNA 3'-end processing"/>
    <property type="evidence" value="ECO:0007669"/>
    <property type="project" value="TreeGrafter"/>
</dbReference>
<keyword evidence="21" id="KW-1185">Reference proteome</keyword>
<proteinExistence type="inferred from homology"/>
<dbReference type="Gene3D" id="1.10.1740.140">
    <property type="match status" value="1"/>
</dbReference>
<dbReference type="InterPro" id="IPR041453">
    <property type="entry name" value="Suv3_N"/>
</dbReference>
<evidence type="ECO:0000256" key="2">
    <source>
        <dbReference type="ARBA" id="ARBA00001946"/>
    </source>
</evidence>
<dbReference type="Gene3D" id="3.40.50.300">
    <property type="entry name" value="P-loop containing nucleotide triphosphate hydrolases"/>
    <property type="match status" value="2"/>
</dbReference>
<organism evidence="20 21">
    <name type="scientific">Pristionchus entomophagus</name>
    <dbReference type="NCBI Taxonomy" id="358040"/>
    <lineage>
        <taxon>Eukaryota</taxon>
        <taxon>Metazoa</taxon>
        <taxon>Ecdysozoa</taxon>
        <taxon>Nematoda</taxon>
        <taxon>Chromadorea</taxon>
        <taxon>Rhabditida</taxon>
        <taxon>Rhabditina</taxon>
        <taxon>Diplogasteromorpha</taxon>
        <taxon>Diplogasteroidea</taxon>
        <taxon>Neodiplogasteridae</taxon>
        <taxon>Pristionchus</taxon>
    </lineage>
</organism>
<dbReference type="Gene3D" id="1.20.272.40">
    <property type="match status" value="1"/>
</dbReference>
<evidence type="ECO:0000256" key="6">
    <source>
        <dbReference type="ARBA" id="ARBA00012552"/>
    </source>
</evidence>
<keyword evidence="14" id="KW-0539">Nucleus</keyword>
<evidence type="ECO:0000256" key="17">
    <source>
        <dbReference type="ARBA" id="ARBA00069703"/>
    </source>
</evidence>
<evidence type="ECO:0000313" key="21">
    <source>
        <dbReference type="Proteomes" id="UP001432027"/>
    </source>
</evidence>
<dbReference type="PROSITE" id="PS51194">
    <property type="entry name" value="HELICASE_CTER"/>
    <property type="match status" value="1"/>
</dbReference>
<evidence type="ECO:0000256" key="13">
    <source>
        <dbReference type="ARBA" id="ARBA00023128"/>
    </source>
</evidence>
<evidence type="ECO:0000256" key="12">
    <source>
        <dbReference type="ARBA" id="ARBA00023054"/>
    </source>
</evidence>
<evidence type="ECO:0000256" key="9">
    <source>
        <dbReference type="ARBA" id="ARBA00022806"/>
    </source>
</evidence>
<sequence length="749" mass="84072">RCLTRLRLLQMAPSSSRSISASSLLNHRRINRPGEGSPFRANQKGVPADRGGMTIDDLITPRSLPESSTSGTIDSDWIGEIDVGTVSLVVEEFMRRPMVRQLSTENGLTDKIFMKAFLSFRSMCMNISSLEPALAVTFRDIIQDKHDVERLFPYFLTHARRIFPHLEAMDDLRMISDLTQPHNWYPEARTVQRKIFFHAGPTNSGKTYHALQRFRQSKSGVFCGPLKLLASEVYTRLTAEGFRIDMVTGEERRFAVDNLHPSPHISCTVEMLSTNMRVEVAVIDEIQMLRDDQRGWAWTRALLGVAADEVHLCGEPAAIDIVKKLLEPIGETVEVLTYERKSPLTIAERGLGSLAEVQPADCIVCFSKKSIFAITRKLEMLGIKPAVIYGDLPPGTKLAQAAKYNDPADPCTVMVATDAIGMGLNLNIRRIIFGSTVRQQQLLPTYAALQIAGRAGRYGTAHEGGVVTTLRPSDLSTLKDIMAKPVEPIETVGIAPTYDQIETFSFHLPQASFVRLLDIFVSVCSVSDHFFICTVNQMKELATLIDRVPLSLKIRYTLCISPISVSNNKFAEMVFIKMTRRFSSGQSLTADWLFDIVGWPPAPVSNLNDLIQLENVYEILDLYLWLSMRFPDMLPDEEIVREASRQVDNLIREGVENMTKLLVGHDGKQGSIDKTNERKARAAKEEEEEEGEDEEEEEKGKEKKQLVLPNKRKGKGRTVLDRMMDRGILSAKEATTLKKEILEKEGQEV</sequence>
<keyword evidence="11" id="KW-0809">Transit peptide</keyword>
<evidence type="ECO:0000256" key="10">
    <source>
        <dbReference type="ARBA" id="ARBA00022840"/>
    </source>
</evidence>
<dbReference type="CDD" id="cd17913">
    <property type="entry name" value="DEXQc_Suv3"/>
    <property type="match status" value="1"/>
</dbReference>
<dbReference type="InterPro" id="IPR050699">
    <property type="entry name" value="RNA-DNA_Helicase"/>
</dbReference>
<dbReference type="GO" id="GO:0003724">
    <property type="term" value="F:RNA helicase activity"/>
    <property type="evidence" value="ECO:0007669"/>
    <property type="project" value="UniProtKB-EC"/>
</dbReference>
<dbReference type="GO" id="GO:0045025">
    <property type="term" value="C:mitochondrial degradosome"/>
    <property type="evidence" value="ECO:0007669"/>
    <property type="project" value="TreeGrafter"/>
</dbReference>
<dbReference type="Pfam" id="PF12513">
    <property type="entry name" value="SUV3_C"/>
    <property type="match status" value="1"/>
</dbReference>
<evidence type="ECO:0000256" key="7">
    <source>
        <dbReference type="ARBA" id="ARBA00022741"/>
    </source>
</evidence>
<dbReference type="FunFam" id="3.40.50.300:FF:000269">
    <property type="entry name" value="ATP-dependent RNA helicase SUPV3L1, mitochondrial"/>
    <property type="match status" value="1"/>
</dbReference>
<evidence type="ECO:0000256" key="14">
    <source>
        <dbReference type="ARBA" id="ARBA00023242"/>
    </source>
</evidence>
<evidence type="ECO:0000256" key="16">
    <source>
        <dbReference type="ARBA" id="ARBA00054311"/>
    </source>
</evidence>
<dbReference type="Gene3D" id="1.20.58.1080">
    <property type="match status" value="1"/>
</dbReference>
<dbReference type="CDD" id="cd18805">
    <property type="entry name" value="SF2_C_suv3"/>
    <property type="match status" value="1"/>
</dbReference>
<comment type="catalytic activity">
    <reaction evidence="15">
        <text>ATP + H2O = ADP + phosphate + H(+)</text>
        <dbReference type="Rhea" id="RHEA:13065"/>
        <dbReference type="ChEBI" id="CHEBI:15377"/>
        <dbReference type="ChEBI" id="CHEBI:15378"/>
        <dbReference type="ChEBI" id="CHEBI:30616"/>
        <dbReference type="ChEBI" id="CHEBI:43474"/>
        <dbReference type="ChEBI" id="CHEBI:456216"/>
        <dbReference type="EC" id="3.6.4.13"/>
    </reaction>
</comment>
<dbReference type="InterPro" id="IPR027417">
    <property type="entry name" value="P-loop_NTPase"/>
</dbReference>
<name>A0AAV5UDB6_9BILA</name>
<comment type="similarity">
    <text evidence="5">Belongs to the helicase family.</text>
</comment>
<accession>A0AAV5UDB6</accession>
<evidence type="ECO:0000313" key="20">
    <source>
        <dbReference type="EMBL" id="GMT04976.1"/>
    </source>
</evidence>
<protein>
    <recommendedName>
        <fullName evidence="17">ATP-dependent RNA helicase SUV3 homolog, mitochondrial</fullName>
        <ecNumber evidence="6">3.6.4.13</ecNumber>
    </recommendedName>
</protein>
<dbReference type="AlphaFoldDB" id="A0AAV5UDB6"/>
<keyword evidence="12" id="KW-0175">Coiled coil</keyword>
<dbReference type="SMART" id="SM00490">
    <property type="entry name" value="HELICc"/>
    <property type="match status" value="1"/>
</dbReference>
<dbReference type="InterPro" id="IPR055206">
    <property type="entry name" value="DEXQc_SUV3"/>
</dbReference>
<keyword evidence="13" id="KW-0496">Mitochondrion</keyword>
<keyword evidence="7" id="KW-0547">Nucleotide-binding</keyword>
<dbReference type="PANTHER" id="PTHR12131">
    <property type="entry name" value="ATP-DEPENDENT RNA AND DNA HELICASE"/>
    <property type="match status" value="1"/>
</dbReference>
<comment type="subcellular location">
    <subcellularLocation>
        <location evidence="4">Mitochondrion matrix</location>
    </subcellularLocation>
    <subcellularLocation>
        <location evidence="3">Nucleus</location>
    </subcellularLocation>
</comment>
<dbReference type="EMBL" id="BTSX01000006">
    <property type="protein sequence ID" value="GMT04976.1"/>
    <property type="molecule type" value="Genomic_DNA"/>
</dbReference>
<keyword evidence="9" id="KW-0347">Helicase</keyword>
<comment type="cofactor">
    <cofactor evidence="2">
        <name>Mg(2+)</name>
        <dbReference type="ChEBI" id="CHEBI:18420"/>
    </cofactor>
</comment>
<feature type="compositionally biased region" description="Basic and acidic residues" evidence="18">
    <location>
        <begin position="674"/>
        <end position="684"/>
    </location>
</feature>
<reference evidence="20" key="1">
    <citation type="submission" date="2023-10" db="EMBL/GenBank/DDBJ databases">
        <title>Genome assembly of Pristionchus species.</title>
        <authorList>
            <person name="Yoshida K."/>
            <person name="Sommer R.J."/>
        </authorList>
    </citation>
    <scope>NUCLEOTIDE SEQUENCE</scope>
    <source>
        <strain evidence="20">RS0144</strain>
    </source>
</reference>
<comment type="function">
    <text evidence="16">ATPase and DNA/RNA helicase able to unwind DNA/DNA, DNA/RNA and RNA/RNA duplexes in the 5'-3' direction.</text>
</comment>
<evidence type="ECO:0000256" key="8">
    <source>
        <dbReference type="ARBA" id="ARBA00022801"/>
    </source>
</evidence>
<dbReference type="SUPFAM" id="SSF52540">
    <property type="entry name" value="P-loop containing nucleoside triphosphate hydrolases"/>
    <property type="match status" value="1"/>
</dbReference>
<dbReference type="EC" id="3.6.4.13" evidence="6"/>
<dbReference type="Pfam" id="PF22527">
    <property type="entry name" value="DEXQc_Suv3"/>
    <property type="match status" value="1"/>
</dbReference>
<evidence type="ECO:0000259" key="19">
    <source>
        <dbReference type="PROSITE" id="PS51194"/>
    </source>
</evidence>
<dbReference type="InterPro" id="IPR001650">
    <property type="entry name" value="Helicase_C-like"/>
</dbReference>
<feature type="region of interest" description="Disordered" evidence="18">
    <location>
        <begin position="662"/>
        <end position="718"/>
    </location>
</feature>
<dbReference type="PANTHER" id="PTHR12131:SF1">
    <property type="entry name" value="ATP-DEPENDENT RNA HELICASE SUPV3L1, MITOCHONDRIAL-RELATED"/>
    <property type="match status" value="1"/>
</dbReference>
<dbReference type="Proteomes" id="UP001432027">
    <property type="component" value="Unassembled WGS sequence"/>
</dbReference>
<dbReference type="GO" id="GO:0005759">
    <property type="term" value="C:mitochondrial matrix"/>
    <property type="evidence" value="ECO:0007669"/>
    <property type="project" value="UniProtKB-SubCell"/>
</dbReference>
<keyword evidence="10" id="KW-0067">ATP-binding</keyword>
<dbReference type="Pfam" id="PF00271">
    <property type="entry name" value="Helicase_C"/>
    <property type="match status" value="1"/>
</dbReference>
<dbReference type="InterPro" id="IPR041082">
    <property type="entry name" value="Suv3_C_1"/>
</dbReference>
<keyword evidence="8" id="KW-0378">Hydrolase</keyword>
<dbReference type="FunFam" id="1.20.58.1080:FF:000001">
    <property type="entry name" value="ATP-dependent RNA helicase SUPV3L1, mitochondrial"/>
    <property type="match status" value="1"/>
</dbReference>
<gene>
    <name evidence="20" type="ORF">PENTCL1PPCAC_27150</name>
</gene>
<dbReference type="FunFam" id="3.40.50.300:FF:000446">
    <property type="entry name" value="ATP-dependent RNA helicase SUPV3L1, mitochondrial"/>
    <property type="match status" value="1"/>
</dbReference>
<comment type="cofactor">
    <cofactor evidence="1">
        <name>Mn(2+)</name>
        <dbReference type="ChEBI" id="CHEBI:29035"/>
    </cofactor>
</comment>
<feature type="compositionally biased region" description="Acidic residues" evidence="18">
    <location>
        <begin position="685"/>
        <end position="697"/>
    </location>
</feature>
<dbReference type="InterPro" id="IPR044774">
    <property type="entry name" value="Suv3_DEXQc"/>
</dbReference>
<feature type="region of interest" description="Disordered" evidence="18">
    <location>
        <begin position="19"/>
        <end position="71"/>
    </location>
</feature>
<dbReference type="Pfam" id="PF18147">
    <property type="entry name" value="Suv3_C_1"/>
    <property type="match status" value="1"/>
</dbReference>
<feature type="domain" description="Helicase C-terminal" evidence="19">
    <location>
        <begin position="350"/>
        <end position="505"/>
    </location>
</feature>
<evidence type="ECO:0000256" key="1">
    <source>
        <dbReference type="ARBA" id="ARBA00001936"/>
    </source>
</evidence>
<evidence type="ECO:0000256" key="5">
    <source>
        <dbReference type="ARBA" id="ARBA00008708"/>
    </source>
</evidence>
<evidence type="ECO:0000256" key="11">
    <source>
        <dbReference type="ARBA" id="ARBA00022946"/>
    </source>
</evidence>
<comment type="caution">
    <text evidence="20">The sequence shown here is derived from an EMBL/GenBank/DDBJ whole genome shotgun (WGS) entry which is preliminary data.</text>
</comment>
<evidence type="ECO:0000256" key="15">
    <source>
        <dbReference type="ARBA" id="ARBA00047984"/>
    </source>
</evidence>
<evidence type="ECO:0000256" key="18">
    <source>
        <dbReference type="SAM" id="MobiDB-lite"/>
    </source>
</evidence>
<dbReference type="FunFam" id="1.10.1740.140:FF:000002">
    <property type="entry name" value="ATP-dependent RNA helicase SUV3 homolog, mitochondrial"/>
    <property type="match status" value="1"/>
</dbReference>
<dbReference type="InterPro" id="IPR022192">
    <property type="entry name" value="SUV3_C"/>
</dbReference>
<evidence type="ECO:0000256" key="4">
    <source>
        <dbReference type="ARBA" id="ARBA00004305"/>
    </source>
</evidence>
<feature type="non-terminal residue" evidence="20">
    <location>
        <position position="1"/>
    </location>
</feature>
<dbReference type="GO" id="GO:0016787">
    <property type="term" value="F:hydrolase activity"/>
    <property type="evidence" value="ECO:0007669"/>
    <property type="project" value="UniProtKB-KW"/>
</dbReference>
<dbReference type="GO" id="GO:0005634">
    <property type="term" value="C:nucleus"/>
    <property type="evidence" value="ECO:0007669"/>
    <property type="project" value="UniProtKB-SubCell"/>
</dbReference>
<evidence type="ECO:0000256" key="3">
    <source>
        <dbReference type="ARBA" id="ARBA00004123"/>
    </source>
</evidence>